<sequence length="53" mass="6050">MEKLYRIEELQSAGWELIDDKAVKLTRDQAKARLDDAIAEGLNPNRLRAIPDV</sequence>
<dbReference type="EMBL" id="AY939844">
    <property type="protein sequence ID" value="AAX44473.1"/>
    <property type="molecule type" value="Genomic_DNA"/>
</dbReference>
<organismHost>
    <name type="scientific">Prochlorococcus</name>
    <dbReference type="NCBI Taxonomy" id="1218"/>
</organismHost>
<dbReference type="EMBL" id="GU071092">
    <property type="protein sequence ID" value="ACY75971.1"/>
    <property type="molecule type" value="Genomic_DNA"/>
</dbReference>
<reference evidence="2 4" key="2">
    <citation type="submission" date="2009-10" db="EMBL/GenBank/DDBJ databases">
        <title>The Genome Sequence of Prochlorococcus phage P-SSM2.</title>
        <authorList>
            <consortium name="The Broad Institute Genome Sequencing Platform"/>
            <person name="Henn M.R."/>
            <person name="Sullivan M.S."/>
            <person name="Osburne M.S."/>
            <person name="Levin J."/>
            <person name="Malboeuf C."/>
            <person name="Casali M."/>
            <person name="Russ C."/>
            <person name="Lennon N."/>
            <person name="Chapman S.B."/>
            <person name="Erlich R."/>
            <person name="Young S.K."/>
            <person name="Koehrsen M."/>
            <person name="Yandava C."/>
            <person name="Zeng Q."/>
            <person name="Alvarado L."/>
            <person name="Anderson S."/>
            <person name="Berlin A."/>
            <person name="Borenstein D."/>
            <person name="Chen Z."/>
            <person name="Engels R."/>
            <person name="Freedman E."/>
            <person name="Gellesch M."/>
            <person name="Goldberg J."/>
            <person name="Green L."/>
            <person name="Griggs A."/>
            <person name="Gujja S."/>
            <person name="Heilman E.R."/>
            <person name="Heiman D."/>
            <person name="Hepburn T."/>
            <person name="Howarth C."/>
            <person name="Jen D."/>
            <person name="Larson L."/>
            <person name="Lewis B."/>
            <person name="Mehta T."/>
            <person name="Park D."/>
            <person name="Pearson M."/>
            <person name="Richards J."/>
            <person name="Rizzolo K."/>
            <person name="Roberts A."/>
            <person name="Ryan E."/>
            <person name="Saif S."/>
            <person name="Shea T."/>
            <person name="Shenoy N."/>
            <person name="Sisk P."/>
            <person name="Stolte C."/>
            <person name="Sykes S."/>
            <person name="Walk T."/>
            <person name="White J."/>
            <person name="Yu Q."/>
            <person name="Coleman M.L."/>
            <person name="Huang K.H."/>
            <person name="Weigele P.R."/>
            <person name="DeFrancesco A.S."/>
            <person name="Kern S.E."/>
            <person name="Thompson L.R."/>
            <person name="Fu R."/>
            <person name="Hombeck B."/>
            <person name="Chisholm S.W."/>
            <person name="Haas B."/>
            <person name="Nusbaum C."/>
            <person name="Birren B."/>
        </authorList>
    </citation>
    <scope>NUCLEOTIDE SEQUENCE [LARGE SCALE GENOMIC DNA]</scope>
    <source>
        <strain evidence="2">P-SSM2</strain>
    </source>
</reference>
<proteinExistence type="predicted"/>
<accession>Q58MQ9</accession>
<dbReference type="KEGG" id="vg:3294322"/>
<organism evidence="1 3">
    <name type="scientific">Prochlorococcus phage P-SSM2</name>
    <dbReference type="NCBI Taxonomy" id="268746"/>
    <lineage>
        <taxon>Viruses</taxon>
        <taxon>Duplodnaviria</taxon>
        <taxon>Heunggongvirae</taxon>
        <taxon>Uroviricota</taxon>
        <taxon>Caudoviricetes</taxon>
        <taxon>Pantevenvirales</taxon>
        <taxon>Kyanoviridae</taxon>
        <taxon>Salacisavirus</taxon>
        <taxon>Salacisavirus pssm2</taxon>
    </lineage>
</organism>
<dbReference type="Proteomes" id="UP000000991">
    <property type="component" value="Segment"/>
</dbReference>
<evidence type="ECO:0000313" key="3">
    <source>
        <dbReference type="Proteomes" id="UP000000991"/>
    </source>
</evidence>
<evidence type="ECO:0000313" key="1">
    <source>
        <dbReference type="EMBL" id="AAX44473.1"/>
    </source>
</evidence>
<reference evidence="1 3" key="1">
    <citation type="journal article" date="2005" name="PLoS Biol.">
        <title>Three Prochlorococcus cyanophage genomes: signature features and ecological interpretations.</title>
        <authorList>
            <person name="Sullivan M.B."/>
            <person name="Coleman M.L."/>
            <person name="Weigele P."/>
            <person name="Rohwer F."/>
            <person name="Chisholm S.W."/>
        </authorList>
    </citation>
    <scope>NUCLEOTIDE SEQUENCE</scope>
</reference>
<dbReference type="Proteomes" id="UP000013923">
    <property type="component" value="Genome"/>
</dbReference>
<gene>
    <name evidence="2" type="ORF">PCMG_00095</name>
    <name evidence="1" type="ORF">PSSM2_095</name>
</gene>
<evidence type="ECO:0000313" key="2">
    <source>
        <dbReference type="EMBL" id="ACY75971.1"/>
    </source>
</evidence>
<evidence type="ECO:0000313" key="4">
    <source>
        <dbReference type="Proteomes" id="UP000013923"/>
    </source>
</evidence>
<protein>
    <submittedName>
        <fullName evidence="1">Uncharacterized protein</fullName>
    </submittedName>
</protein>
<dbReference type="GeneID" id="3294322"/>
<reference evidence="1 3" key="3">
    <citation type="journal article" date="2010" name="Environ. Microbiol.">
        <title>Genomic analysis of oceanic cyanobacterial myoviruses compared with T4-like myoviruses from diverse hosts and environments.</title>
        <authorList>
            <person name="Sullivan M.B."/>
            <person name="Huang K.H."/>
            <person name="Ignacio-Espinoza J.C."/>
            <person name="Berlin A.M."/>
            <person name="Kelly L."/>
            <person name="Weigele P.R."/>
            <person name="DeFrancesco A.S."/>
            <person name="Kern S.E."/>
            <person name="Thompson L.R."/>
            <person name="Young S."/>
            <person name="Yandava C."/>
            <person name="Fu R."/>
            <person name="Krastins B."/>
            <person name="Chase M."/>
            <person name="Sarracino D."/>
            <person name="Osburne M.S."/>
            <person name="Henn M.R."/>
            <person name="Chisholm S.W."/>
        </authorList>
    </citation>
    <scope>NUCLEOTIDE SEQUENCE [LARGE SCALE GENOMIC DNA]</scope>
</reference>
<keyword evidence="3" id="KW-1185">Reference proteome</keyword>
<name>Q58MQ9_BPPRM</name>
<dbReference type="RefSeq" id="YP_214327.1">
    <property type="nucleotide sequence ID" value="NC_006883.2"/>
</dbReference>